<reference evidence="1 2" key="1">
    <citation type="submission" date="2019-03" db="EMBL/GenBank/DDBJ databases">
        <title>Genomic Encyclopedia of Type Strains, Phase IV (KMG-IV): sequencing the most valuable type-strain genomes for metagenomic binning, comparative biology and taxonomic classification.</title>
        <authorList>
            <person name="Goeker M."/>
        </authorList>
    </citation>
    <scope>NUCLEOTIDE SEQUENCE [LARGE SCALE GENOMIC DNA]</scope>
    <source>
        <strain evidence="1 2">DSM 100048</strain>
    </source>
</reference>
<name>A0A4R3VCQ6_9BURK</name>
<protein>
    <submittedName>
        <fullName evidence="1">Uncharacterized protein</fullName>
    </submittedName>
</protein>
<dbReference type="Proteomes" id="UP000294692">
    <property type="component" value="Unassembled WGS sequence"/>
</dbReference>
<proteinExistence type="predicted"/>
<sequence>MAKETAQEYPKSYTDLSKYTEEIWYTESDNPL</sequence>
<evidence type="ECO:0000313" key="2">
    <source>
        <dbReference type="Proteomes" id="UP000294692"/>
    </source>
</evidence>
<organism evidence="1 2">
    <name type="scientific">Paracandidimonas soli</name>
    <dbReference type="NCBI Taxonomy" id="1917182"/>
    <lineage>
        <taxon>Bacteria</taxon>
        <taxon>Pseudomonadati</taxon>
        <taxon>Pseudomonadota</taxon>
        <taxon>Betaproteobacteria</taxon>
        <taxon>Burkholderiales</taxon>
        <taxon>Alcaligenaceae</taxon>
        <taxon>Paracandidimonas</taxon>
    </lineage>
</organism>
<gene>
    <name evidence="1" type="ORF">EV686_101568</name>
</gene>
<evidence type="ECO:0000313" key="1">
    <source>
        <dbReference type="EMBL" id="TCV03106.1"/>
    </source>
</evidence>
<comment type="caution">
    <text evidence="1">The sequence shown here is derived from an EMBL/GenBank/DDBJ whole genome shotgun (WGS) entry which is preliminary data.</text>
</comment>
<dbReference type="AlphaFoldDB" id="A0A4R3VCQ6"/>
<dbReference type="EMBL" id="SMBX01000001">
    <property type="protein sequence ID" value="TCV03106.1"/>
    <property type="molecule type" value="Genomic_DNA"/>
</dbReference>
<keyword evidence="2" id="KW-1185">Reference proteome</keyword>
<accession>A0A4R3VCQ6</accession>